<comment type="caution">
    <text evidence="1">The sequence shown here is derived from an EMBL/GenBank/DDBJ whole genome shotgun (WGS) entry which is preliminary data.</text>
</comment>
<organism evidence="1 2">
    <name type="scientific">Pycnococcus provasolii</name>
    <dbReference type="NCBI Taxonomy" id="41880"/>
    <lineage>
        <taxon>Eukaryota</taxon>
        <taxon>Viridiplantae</taxon>
        <taxon>Chlorophyta</taxon>
        <taxon>Pseudoscourfieldiophyceae</taxon>
        <taxon>Pseudoscourfieldiales</taxon>
        <taxon>Pycnococcaceae</taxon>
        <taxon>Pycnococcus</taxon>
    </lineage>
</organism>
<proteinExistence type="predicted"/>
<gene>
    <name evidence="1" type="ORF">PPROV_000245900</name>
</gene>
<dbReference type="Proteomes" id="UP000660262">
    <property type="component" value="Unassembled WGS sequence"/>
</dbReference>
<dbReference type="AlphaFoldDB" id="A0A830H9F5"/>
<dbReference type="EMBL" id="BNJQ01000006">
    <property type="protein sequence ID" value="GHP03704.1"/>
    <property type="molecule type" value="Genomic_DNA"/>
</dbReference>
<keyword evidence="2" id="KW-1185">Reference proteome</keyword>
<sequence length="120" mass="13419">MLVSRMGFKPNIVLALQVLRGIESRLERRALGSCTIHEPAVIRANSHHHSECVMEYAMFAQQVNMDTDTDTVDTEPAEPVSDQKTCMRCKSTLPDTQTNFPHGSTWCTTCTPDSDPYDSD</sequence>
<evidence type="ECO:0000313" key="2">
    <source>
        <dbReference type="Proteomes" id="UP000660262"/>
    </source>
</evidence>
<accession>A0A830H9F5</accession>
<name>A0A830H9F5_9CHLO</name>
<protein>
    <submittedName>
        <fullName evidence="1">Uncharacterized protein</fullName>
    </submittedName>
</protein>
<reference evidence="1" key="1">
    <citation type="submission" date="2020-10" db="EMBL/GenBank/DDBJ databases">
        <title>Unveiling of a novel bifunctional photoreceptor, Dualchrome1, isolated from a cosmopolitan green alga.</title>
        <authorList>
            <person name="Suzuki S."/>
            <person name="Kawachi M."/>
        </authorList>
    </citation>
    <scope>NUCLEOTIDE SEQUENCE</scope>
    <source>
        <strain evidence="1">NIES 2893</strain>
    </source>
</reference>
<evidence type="ECO:0000313" key="1">
    <source>
        <dbReference type="EMBL" id="GHP03704.1"/>
    </source>
</evidence>